<gene>
    <name evidence="2" type="ORF">AB835_10675</name>
</gene>
<feature type="chain" id="PRO_5008906524" evidence="1">
    <location>
        <begin position="24"/>
        <end position="116"/>
    </location>
</feature>
<keyword evidence="1" id="KW-0732">Signal</keyword>
<evidence type="ECO:0000313" key="2">
    <source>
        <dbReference type="EMBL" id="ODS23114.1"/>
    </source>
</evidence>
<protein>
    <submittedName>
        <fullName evidence="2">Uncharacterized protein</fullName>
    </submittedName>
</protein>
<reference evidence="2 3" key="1">
    <citation type="journal article" date="2016" name="Appl. Environ. Microbiol.">
        <title>Lack of Overt Genome Reduction in the Bryostatin-Producing Bryozoan Symbiont "Candidatus Endobugula sertula".</title>
        <authorList>
            <person name="Miller I.J."/>
            <person name="Vanee N."/>
            <person name="Fong S.S."/>
            <person name="Lim-Fong G.E."/>
            <person name="Kwan J.C."/>
        </authorList>
    </citation>
    <scope>NUCLEOTIDE SEQUENCE [LARGE SCALE GENOMIC DNA]</scope>
    <source>
        <strain evidence="2">AB1-4</strain>
    </source>
</reference>
<dbReference type="Proteomes" id="UP000242502">
    <property type="component" value="Unassembled WGS sequence"/>
</dbReference>
<name>A0A1D2QNI8_9GAMM</name>
<dbReference type="EMBL" id="MDLC01000039">
    <property type="protein sequence ID" value="ODS23114.1"/>
    <property type="molecule type" value="Genomic_DNA"/>
</dbReference>
<evidence type="ECO:0000256" key="1">
    <source>
        <dbReference type="SAM" id="SignalP"/>
    </source>
</evidence>
<accession>A0A1D2QNI8</accession>
<dbReference type="AlphaFoldDB" id="A0A1D2QNI8"/>
<sequence length="116" mass="12623">MRVVLIFLLFISTLSSTSAPSQWYNNITIFYLQAGTESNLLRVGTNAVLDIGDCADETETYAHGEFVLDTSSPFYNQIFSIVLAAKTSPLNVSLYTDGTCAPSPINSVLLTGIRVH</sequence>
<proteinExistence type="predicted"/>
<feature type="signal peptide" evidence="1">
    <location>
        <begin position="1"/>
        <end position="23"/>
    </location>
</feature>
<comment type="caution">
    <text evidence="2">The sequence shown here is derived from an EMBL/GenBank/DDBJ whole genome shotgun (WGS) entry which is preliminary data.</text>
</comment>
<evidence type="ECO:0000313" key="3">
    <source>
        <dbReference type="Proteomes" id="UP000242502"/>
    </source>
</evidence>
<organism evidence="2 3">
    <name type="scientific">Candidatus Endobugula sertula</name>
    <name type="common">Bugula neritina bacterial symbiont</name>
    <dbReference type="NCBI Taxonomy" id="62101"/>
    <lineage>
        <taxon>Bacteria</taxon>
        <taxon>Pseudomonadati</taxon>
        <taxon>Pseudomonadota</taxon>
        <taxon>Gammaproteobacteria</taxon>
        <taxon>Cellvibrionales</taxon>
        <taxon>Cellvibrionaceae</taxon>
        <taxon>Candidatus Endobugula</taxon>
    </lineage>
</organism>